<feature type="compositionally biased region" description="Low complexity" evidence="10">
    <location>
        <begin position="121"/>
        <end position="132"/>
    </location>
</feature>
<dbReference type="GO" id="GO:0000785">
    <property type="term" value="C:chromatin"/>
    <property type="evidence" value="ECO:0007669"/>
    <property type="project" value="TreeGrafter"/>
</dbReference>
<organism evidence="13 14">
    <name type="scientific">Coniochaeta pulveracea</name>
    <dbReference type="NCBI Taxonomy" id="177199"/>
    <lineage>
        <taxon>Eukaryota</taxon>
        <taxon>Fungi</taxon>
        <taxon>Dikarya</taxon>
        <taxon>Ascomycota</taxon>
        <taxon>Pezizomycotina</taxon>
        <taxon>Sordariomycetes</taxon>
        <taxon>Sordariomycetidae</taxon>
        <taxon>Coniochaetales</taxon>
        <taxon>Coniochaetaceae</taxon>
        <taxon>Coniochaeta</taxon>
    </lineage>
</organism>
<dbReference type="InterPro" id="IPR000679">
    <property type="entry name" value="Znf_GATA"/>
</dbReference>
<evidence type="ECO:0000256" key="6">
    <source>
        <dbReference type="ARBA" id="ARBA00023015"/>
    </source>
</evidence>
<keyword evidence="4 9" id="KW-0863">Zinc-finger</keyword>
<proteinExistence type="predicted"/>
<evidence type="ECO:0000313" key="13">
    <source>
        <dbReference type="EMBL" id="RKU41221.1"/>
    </source>
</evidence>
<dbReference type="EMBL" id="QVQW01000080">
    <property type="protein sequence ID" value="RKU41221.1"/>
    <property type="molecule type" value="Genomic_DNA"/>
</dbReference>
<feature type="region of interest" description="Disordered" evidence="10">
    <location>
        <begin position="473"/>
        <end position="493"/>
    </location>
</feature>
<evidence type="ECO:0000256" key="1">
    <source>
        <dbReference type="ARBA" id="ARBA00004123"/>
    </source>
</evidence>
<dbReference type="PROSITE" id="PS50114">
    <property type="entry name" value="GATA_ZN_FINGER_2"/>
    <property type="match status" value="1"/>
</dbReference>
<dbReference type="CDD" id="cd00202">
    <property type="entry name" value="ZnF_GATA"/>
    <property type="match status" value="1"/>
</dbReference>
<reference evidence="13 14" key="1">
    <citation type="submission" date="2018-08" db="EMBL/GenBank/DDBJ databases">
        <title>Draft genome of the lignicolous fungus Coniochaeta pulveracea.</title>
        <authorList>
            <person name="Borstlap C.J."/>
            <person name="De Witt R.N."/>
            <person name="Botha A."/>
            <person name="Volschenk H."/>
        </authorList>
    </citation>
    <scope>NUCLEOTIDE SEQUENCE [LARGE SCALE GENOMIC DNA]</scope>
    <source>
        <strain evidence="13 14">CAB683</strain>
    </source>
</reference>
<dbReference type="STRING" id="177199.A0A420XZW6"/>
<dbReference type="InterPro" id="IPR051059">
    <property type="entry name" value="VerF-like"/>
</dbReference>
<dbReference type="GO" id="GO:0008270">
    <property type="term" value="F:zinc ion binding"/>
    <property type="evidence" value="ECO:0007669"/>
    <property type="project" value="UniProtKB-KW"/>
</dbReference>
<evidence type="ECO:0000259" key="11">
    <source>
        <dbReference type="PROSITE" id="PS50114"/>
    </source>
</evidence>
<dbReference type="GO" id="GO:0005634">
    <property type="term" value="C:nucleus"/>
    <property type="evidence" value="ECO:0007669"/>
    <property type="project" value="UniProtKB-SubCell"/>
</dbReference>
<comment type="subcellular location">
    <subcellularLocation>
        <location evidence="1">Nucleus</location>
    </subcellularLocation>
</comment>
<dbReference type="GO" id="GO:0000978">
    <property type="term" value="F:RNA polymerase II cis-regulatory region sequence-specific DNA binding"/>
    <property type="evidence" value="ECO:0007669"/>
    <property type="project" value="InterPro"/>
</dbReference>
<evidence type="ECO:0000256" key="2">
    <source>
        <dbReference type="ARBA" id="ARBA00022723"/>
    </source>
</evidence>
<accession>A0A420XZW6</accession>
<dbReference type="GO" id="GO:0000981">
    <property type="term" value="F:DNA-binding transcription factor activity, RNA polymerase II-specific"/>
    <property type="evidence" value="ECO:0007669"/>
    <property type="project" value="InterPro"/>
</dbReference>
<keyword evidence="14" id="KW-1185">Reference proteome</keyword>
<dbReference type="Gene3D" id="3.30.160.60">
    <property type="entry name" value="Classic Zinc Finger"/>
    <property type="match status" value="2"/>
</dbReference>
<feature type="compositionally biased region" description="Polar residues" evidence="10">
    <location>
        <begin position="192"/>
        <end position="221"/>
    </location>
</feature>
<evidence type="ECO:0000256" key="7">
    <source>
        <dbReference type="ARBA" id="ARBA00023163"/>
    </source>
</evidence>
<feature type="region of interest" description="Disordered" evidence="10">
    <location>
        <begin position="1"/>
        <end position="31"/>
    </location>
</feature>
<dbReference type="SMART" id="SM00401">
    <property type="entry name" value="ZnF_GATA"/>
    <property type="match status" value="1"/>
</dbReference>
<dbReference type="PANTHER" id="PTHR40626">
    <property type="entry name" value="MIP31509P"/>
    <property type="match status" value="1"/>
</dbReference>
<dbReference type="SMART" id="SM00355">
    <property type="entry name" value="ZnF_C2H2"/>
    <property type="match status" value="2"/>
</dbReference>
<feature type="domain" description="C2H2-type" evidence="12">
    <location>
        <begin position="35"/>
        <end position="65"/>
    </location>
</feature>
<protein>
    <submittedName>
        <fullName evidence="13">Uncharacterized protein</fullName>
    </submittedName>
</protein>
<evidence type="ECO:0000256" key="4">
    <source>
        <dbReference type="ARBA" id="ARBA00022771"/>
    </source>
</evidence>
<evidence type="ECO:0000256" key="3">
    <source>
        <dbReference type="ARBA" id="ARBA00022737"/>
    </source>
</evidence>
<sequence length="656" mass="72682">MDVDDSTTDRAKSDDTVDHSGDESKKKKQKKTTNFYCTGYPGCNLSFTRSEHLARHIRKHTGERPFECHCKRTFSRLDNLRQHAQTVHHNEEIPPDSLAATGTRYQKAQLGRPSLRHGPRGRASTGGSAGRPIRGHSKSFSTSSIAPIATVTPGTDPRRRPTPLAMAEPQTRLSFDLYGPDSQGGMPGSPSDFDTPTSATFSTGQNSPRYGVSSPNFSQSRSYHDRRLSVPSGGNAFIHGSNSPHYAFAPVGSDVYAPTNNNYPLSPTTSITPGWSRRESVHSRVADEVDRRRTWHPDTLQLYHRESRLSQVITPSQIATPAPEIAVRSDNNPDQQQQQTTLPSVKSLLRDVDSNMANQAAASGEINGAMEDSRRNSGVFSEWDRSLHRRINDLNISNSPRDGAGTWANETNQAVLAQAERTHVVQPQGPPPPTVRFNSERESSYGSPSGRSPLGHHHAMSAPIVTRNYDSRRQGWYNGPLPNRPSPPDTIHEGRAHVDRLEHPNFRQFSGFPARNNPPVVHQHPAQPTVPRAAELHGTENSPLDVLVAAASSLETASSNDSRGMNSAPQDQIMRDAGEQQRDPRFYYPTLPQCTQQQALPRCQFCGERNTPEWREGPDGPGTLCNSCGLQYMESRRQADRRFEPPRTERYVGQQV</sequence>
<keyword evidence="8" id="KW-0539">Nucleus</keyword>
<evidence type="ECO:0000313" key="14">
    <source>
        <dbReference type="Proteomes" id="UP000275385"/>
    </source>
</evidence>
<dbReference type="AlphaFoldDB" id="A0A420XZW6"/>
<dbReference type="FunFam" id="3.30.160.60:FF:000758">
    <property type="entry name" value="C2H2 transcription factor, putative"/>
    <property type="match status" value="1"/>
</dbReference>
<dbReference type="PROSITE" id="PS50157">
    <property type="entry name" value="ZINC_FINGER_C2H2_2"/>
    <property type="match status" value="2"/>
</dbReference>
<dbReference type="InterPro" id="IPR013088">
    <property type="entry name" value="Znf_NHR/GATA"/>
</dbReference>
<dbReference type="InterPro" id="IPR013087">
    <property type="entry name" value="Znf_C2H2_type"/>
</dbReference>
<feature type="region of interest" description="Disordered" evidence="10">
    <location>
        <begin position="109"/>
        <end position="166"/>
    </location>
</feature>
<evidence type="ECO:0000259" key="12">
    <source>
        <dbReference type="PROSITE" id="PS50157"/>
    </source>
</evidence>
<dbReference type="SUPFAM" id="SSF57667">
    <property type="entry name" value="beta-beta-alpha zinc fingers"/>
    <property type="match status" value="1"/>
</dbReference>
<keyword evidence="5" id="KW-0862">Zinc</keyword>
<keyword evidence="6" id="KW-0805">Transcription regulation</keyword>
<evidence type="ECO:0000256" key="5">
    <source>
        <dbReference type="ARBA" id="ARBA00022833"/>
    </source>
</evidence>
<evidence type="ECO:0000256" key="10">
    <source>
        <dbReference type="SAM" id="MobiDB-lite"/>
    </source>
</evidence>
<feature type="domain" description="GATA-type" evidence="11">
    <location>
        <begin position="597"/>
        <end position="632"/>
    </location>
</feature>
<dbReference type="InterPro" id="IPR036236">
    <property type="entry name" value="Znf_C2H2_sf"/>
</dbReference>
<evidence type="ECO:0000256" key="9">
    <source>
        <dbReference type="PROSITE-ProRule" id="PRU00042"/>
    </source>
</evidence>
<feature type="region of interest" description="Disordered" evidence="10">
    <location>
        <begin position="507"/>
        <end position="531"/>
    </location>
</feature>
<feature type="region of interest" description="Disordered" evidence="10">
    <location>
        <begin position="422"/>
        <end position="457"/>
    </location>
</feature>
<dbReference type="GO" id="GO:0051701">
    <property type="term" value="P:biological process involved in interaction with host"/>
    <property type="evidence" value="ECO:0007669"/>
    <property type="project" value="UniProtKB-ARBA"/>
</dbReference>
<feature type="domain" description="C2H2-type" evidence="12">
    <location>
        <begin position="66"/>
        <end position="93"/>
    </location>
</feature>
<keyword evidence="7" id="KW-0804">Transcription</keyword>
<name>A0A420XZW6_9PEZI</name>
<feature type="region of interest" description="Disordered" evidence="10">
    <location>
        <begin position="180"/>
        <end position="228"/>
    </location>
</feature>
<dbReference type="Pfam" id="PF00320">
    <property type="entry name" value="GATA"/>
    <property type="match status" value="1"/>
</dbReference>
<dbReference type="SUPFAM" id="SSF57716">
    <property type="entry name" value="Glucocorticoid receptor-like (DNA-binding domain)"/>
    <property type="match status" value="1"/>
</dbReference>
<dbReference type="OrthoDB" id="624345at2759"/>
<dbReference type="PANTHER" id="PTHR40626:SF32">
    <property type="entry name" value="ZINC FINGER PROTEIN RST2"/>
    <property type="match status" value="1"/>
</dbReference>
<feature type="compositionally biased region" description="Basic and acidic residues" evidence="10">
    <location>
        <begin position="7"/>
        <end position="25"/>
    </location>
</feature>
<keyword evidence="3" id="KW-0677">Repeat</keyword>
<evidence type="ECO:0000256" key="8">
    <source>
        <dbReference type="ARBA" id="ARBA00023242"/>
    </source>
</evidence>
<comment type="caution">
    <text evidence="13">The sequence shown here is derived from an EMBL/GenBank/DDBJ whole genome shotgun (WGS) entry which is preliminary data.</text>
</comment>
<dbReference type="Gene3D" id="3.30.50.10">
    <property type="entry name" value="Erythroid Transcription Factor GATA-1, subunit A"/>
    <property type="match status" value="1"/>
</dbReference>
<dbReference type="Proteomes" id="UP000275385">
    <property type="component" value="Unassembled WGS sequence"/>
</dbReference>
<keyword evidence="2" id="KW-0479">Metal-binding</keyword>
<gene>
    <name evidence="13" type="ORF">DL546_004618</name>
</gene>